<evidence type="ECO:0000313" key="2">
    <source>
        <dbReference type="Proteomes" id="UP001056778"/>
    </source>
</evidence>
<accession>A0ACB9TKC0</accession>
<organism evidence="1 2">
    <name type="scientific">Holotrichia oblita</name>
    <name type="common">Chafer beetle</name>
    <dbReference type="NCBI Taxonomy" id="644536"/>
    <lineage>
        <taxon>Eukaryota</taxon>
        <taxon>Metazoa</taxon>
        <taxon>Ecdysozoa</taxon>
        <taxon>Arthropoda</taxon>
        <taxon>Hexapoda</taxon>
        <taxon>Insecta</taxon>
        <taxon>Pterygota</taxon>
        <taxon>Neoptera</taxon>
        <taxon>Endopterygota</taxon>
        <taxon>Coleoptera</taxon>
        <taxon>Polyphaga</taxon>
        <taxon>Scarabaeiformia</taxon>
        <taxon>Scarabaeidae</taxon>
        <taxon>Melolonthinae</taxon>
        <taxon>Holotrichia</taxon>
    </lineage>
</organism>
<comment type="caution">
    <text evidence="1">The sequence shown here is derived from an EMBL/GenBank/DDBJ whole genome shotgun (WGS) entry which is preliminary data.</text>
</comment>
<reference evidence="1" key="1">
    <citation type="submission" date="2022-04" db="EMBL/GenBank/DDBJ databases">
        <title>Chromosome-scale genome assembly of Holotrichia oblita Faldermann.</title>
        <authorList>
            <person name="Rongchong L."/>
        </authorList>
    </citation>
    <scope>NUCLEOTIDE SEQUENCE</scope>
    <source>
        <strain evidence="1">81SQS9</strain>
    </source>
</reference>
<proteinExistence type="predicted"/>
<keyword evidence="1" id="KW-0675">Receptor</keyword>
<gene>
    <name evidence="1" type="ORF">MML48_2g00004581</name>
</gene>
<sequence length="823" mass="94525">MSDFILGVDDDACDFDDGALSKIAITFFVPAIIALQAEQDDTNDVEEMNHIYVLPEMIDTVLNGSSLMDYFNISQSKILVSLNNRSYEIREIKLHNETEKSCECDFTIPDWFKSYAQYHGHLAIIVCIFGTFTNLINVAVLTRKDMACAPINRILTGLAVADMMLMIEYMPFAYYYHVELPEKLNYPFSAAVFVLFHIHFTQILHTISICLTLTLAIWRYLAIGHPDKNHILCSEARCTLGIFLSYVLPIFLCGPTYFAFQVKATTIKENDTDYILYHTALSDTANNEEYLVFYFWMYSVVMKLIPCTILTVISVWLVRTLHKAKKRKQVLREYNNTGCMTKQLVNNKKKTKAERRADRTTKMLVAVLLLFLITEFPQGVLGLLSVYEQLKTFKSNRIKDNQEVRANIDFTNKKLKEFEQILLQFRKLEADISIQKLDVNIVEQIKEYVAAIETIIEQVRKILDDRLNININMAEDFCLKTAGSLLPSMDGTEETTKQLIDSIRLYADLLKTDHMKYLINYVLKTRLSKNAKVRLNSKYDSIDLLLKDLRDNFVTVKSASTLSYQLHQAHQLNKSLDEFGSEVEQLLSNLTLAQANGNDEALQTLLPVNEQIAISSFCNGLKNHELRTIVKARNCKTLKEAISTAKNEDRNKPSSSNIFHFNRHRNPHQNHGRYNSFNQSYAAQNNRSNNRNYRFHRSHHHNSGNFRNNNNQNSANTHRSHNINNSDSNRGNRARGTANNRRNNRGRSLGRGNTFYTEKAENSETENQFFGTSSHEGSVILILLFQKERTNFSKSIVALYFIKKSDPIIPCIPHPKSFITTNS</sequence>
<protein>
    <submittedName>
        <fullName evidence="1">Myosuppressin receptor 1 isoform b-related</fullName>
    </submittedName>
</protein>
<dbReference type="EMBL" id="CM043016">
    <property type="protein sequence ID" value="KAI4467249.1"/>
    <property type="molecule type" value="Genomic_DNA"/>
</dbReference>
<name>A0ACB9TKC0_HOLOL</name>
<evidence type="ECO:0000313" key="1">
    <source>
        <dbReference type="EMBL" id="KAI4467249.1"/>
    </source>
</evidence>
<dbReference type="Proteomes" id="UP001056778">
    <property type="component" value="Chromosome 2"/>
</dbReference>
<keyword evidence="2" id="KW-1185">Reference proteome</keyword>